<sequence>MGMETGLGELPAFGVSPASRRDPQSFLESVCRTVVVQGVSALLAFPQSTGELLQLEFLSSTIRIPVVSIVGKQYPRQSQA</sequence>
<dbReference type="EMBL" id="BFAA01009060">
    <property type="protein sequence ID" value="GCB77865.1"/>
    <property type="molecule type" value="Genomic_DNA"/>
</dbReference>
<evidence type="ECO:0000313" key="3">
    <source>
        <dbReference type="Proteomes" id="UP000288216"/>
    </source>
</evidence>
<organism evidence="2 3">
    <name type="scientific">Scyliorhinus torazame</name>
    <name type="common">Cloudy catshark</name>
    <name type="synonym">Catulus torazame</name>
    <dbReference type="NCBI Taxonomy" id="75743"/>
    <lineage>
        <taxon>Eukaryota</taxon>
        <taxon>Metazoa</taxon>
        <taxon>Chordata</taxon>
        <taxon>Craniata</taxon>
        <taxon>Vertebrata</taxon>
        <taxon>Chondrichthyes</taxon>
        <taxon>Elasmobranchii</taxon>
        <taxon>Galeomorphii</taxon>
        <taxon>Galeoidea</taxon>
        <taxon>Carcharhiniformes</taxon>
        <taxon>Scyliorhinidae</taxon>
        <taxon>Scyliorhinus</taxon>
    </lineage>
</organism>
<comment type="caution">
    <text evidence="2">The sequence shown here is derived from an EMBL/GenBank/DDBJ whole genome shotgun (WGS) entry which is preliminary data.</text>
</comment>
<dbReference type="AlphaFoldDB" id="A0A401PXK2"/>
<dbReference type="OrthoDB" id="9950567at2759"/>
<evidence type="ECO:0000256" key="1">
    <source>
        <dbReference type="SAM" id="MobiDB-lite"/>
    </source>
</evidence>
<dbReference type="Proteomes" id="UP000288216">
    <property type="component" value="Unassembled WGS sequence"/>
</dbReference>
<dbReference type="STRING" id="75743.A0A401PXK2"/>
<name>A0A401PXK2_SCYTO</name>
<evidence type="ECO:0000313" key="2">
    <source>
        <dbReference type="EMBL" id="GCB77865.1"/>
    </source>
</evidence>
<feature type="region of interest" description="Disordered" evidence="1">
    <location>
        <begin position="1"/>
        <end position="21"/>
    </location>
</feature>
<protein>
    <submittedName>
        <fullName evidence="2">Uncharacterized protein</fullName>
    </submittedName>
</protein>
<keyword evidence="3" id="KW-1185">Reference proteome</keyword>
<accession>A0A401PXK2</accession>
<reference evidence="2 3" key="1">
    <citation type="journal article" date="2018" name="Nat. Ecol. Evol.">
        <title>Shark genomes provide insights into elasmobranch evolution and the origin of vertebrates.</title>
        <authorList>
            <person name="Hara Y"/>
            <person name="Yamaguchi K"/>
            <person name="Onimaru K"/>
            <person name="Kadota M"/>
            <person name="Koyanagi M"/>
            <person name="Keeley SD"/>
            <person name="Tatsumi K"/>
            <person name="Tanaka K"/>
            <person name="Motone F"/>
            <person name="Kageyama Y"/>
            <person name="Nozu R"/>
            <person name="Adachi N"/>
            <person name="Nishimura O"/>
            <person name="Nakagawa R"/>
            <person name="Tanegashima C"/>
            <person name="Kiyatake I"/>
            <person name="Matsumoto R"/>
            <person name="Murakumo K"/>
            <person name="Nishida K"/>
            <person name="Terakita A"/>
            <person name="Kuratani S"/>
            <person name="Sato K"/>
            <person name="Hyodo S Kuraku.S."/>
        </authorList>
    </citation>
    <scope>NUCLEOTIDE SEQUENCE [LARGE SCALE GENOMIC DNA]</scope>
</reference>
<proteinExistence type="predicted"/>
<gene>
    <name evidence="2" type="ORF">scyTo_0015726</name>
</gene>